<keyword evidence="4 10" id="KW-0813">Transport</keyword>
<organism evidence="13 14">
    <name type="scientific">Candidatus Liberibacter asiaticus str. gxpsy</name>
    <dbReference type="NCBI Taxonomy" id="1174529"/>
    <lineage>
        <taxon>Bacteria</taxon>
        <taxon>Pseudomonadati</taxon>
        <taxon>Pseudomonadota</taxon>
        <taxon>Alphaproteobacteria</taxon>
        <taxon>Hyphomicrobiales</taxon>
        <taxon>Rhizobiaceae</taxon>
        <taxon>Liberibacter</taxon>
    </lineage>
</organism>
<evidence type="ECO:0000256" key="11">
    <source>
        <dbReference type="RuleBase" id="RU003656"/>
    </source>
</evidence>
<keyword evidence="8 10" id="KW-0139">CF(1)</keyword>
<dbReference type="PANTHER" id="PTHR13822">
    <property type="entry name" value="ATP SYNTHASE DELTA/EPSILON CHAIN"/>
    <property type="match status" value="1"/>
</dbReference>
<dbReference type="GeneID" id="93076943"/>
<keyword evidence="6 10" id="KW-0406">Ion transport</keyword>
<name>A0ABN4B3Q2_LIBAS</name>
<dbReference type="Pfam" id="PF02823">
    <property type="entry name" value="ATP-synt_DE_N"/>
    <property type="match status" value="1"/>
</dbReference>
<evidence type="ECO:0000313" key="14">
    <source>
        <dbReference type="Proteomes" id="UP000011820"/>
    </source>
</evidence>
<dbReference type="RefSeq" id="WP_015452545.1">
    <property type="nucleotide sequence ID" value="NC_020549.1"/>
</dbReference>
<dbReference type="EMBL" id="CP004005">
    <property type="protein sequence ID" value="AGH16948.1"/>
    <property type="molecule type" value="Genomic_DNA"/>
</dbReference>
<comment type="subcellular location">
    <subcellularLocation>
        <location evidence="10">Cell membrane</location>
        <topology evidence="10">Peripheral membrane protein</topology>
    </subcellularLocation>
    <subcellularLocation>
        <location evidence="2">Endomembrane system</location>
        <topology evidence="2">Peripheral membrane protein</topology>
    </subcellularLocation>
</comment>
<dbReference type="Proteomes" id="UP000011820">
    <property type="component" value="Chromosome"/>
</dbReference>
<evidence type="ECO:0000256" key="1">
    <source>
        <dbReference type="ARBA" id="ARBA00003543"/>
    </source>
</evidence>
<evidence type="ECO:0000256" key="7">
    <source>
        <dbReference type="ARBA" id="ARBA00023136"/>
    </source>
</evidence>
<protein>
    <recommendedName>
        <fullName evidence="10">ATP synthase epsilon chain</fullName>
    </recommendedName>
    <alternativeName>
        <fullName evidence="10">ATP synthase F1 sector epsilon subunit</fullName>
    </alternativeName>
    <alternativeName>
        <fullName evidence="10">F-ATPase epsilon subunit</fullName>
    </alternativeName>
</protein>
<keyword evidence="9 10" id="KW-0066">ATP synthesis</keyword>
<comment type="similarity">
    <text evidence="3 10 11">Belongs to the ATPase epsilon chain family.</text>
</comment>
<comment type="function">
    <text evidence="1 10">Produces ATP from ADP in the presence of a proton gradient across the membrane.</text>
</comment>
<evidence type="ECO:0000259" key="12">
    <source>
        <dbReference type="Pfam" id="PF02823"/>
    </source>
</evidence>
<dbReference type="SUPFAM" id="SSF51344">
    <property type="entry name" value="Epsilon subunit of F1F0-ATP synthase N-terminal domain"/>
    <property type="match status" value="1"/>
</dbReference>
<evidence type="ECO:0000313" key="13">
    <source>
        <dbReference type="EMBL" id="AGH16948.1"/>
    </source>
</evidence>
<sequence length="135" mass="14923">MSLVNDLHFELVSPEKCVFSGEVQSVVLPSELGDITVLVGHAPVLTTIKSGIVTISLSCEEIHRYVVIGGICDIVPSHCTVLSETILPMDNACLQALEKRIDEVCSDLNNICDVDQRFQMEQLLVDLSCLRRRIQ</sequence>
<dbReference type="InterPro" id="IPR020546">
    <property type="entry name" value="ATP_synth_F1_dsu/esu_N"/>
</dbReference>
<reference evidence="13 14" key="1">
    <citation type="journal article" date="2013" name="Genome Announc.">
        <title>Complete Genome Sequence of a Chinese Strain of 'Candidatus Liberibacter asiaticus'.</title>
        <authorList>
            <person name="Lin H."/>
            <person name="Han C.S."/>
            <person name="Liu B."/>
            <person name="Lou B."/>
            <person name="Bai X."/>
            <person name="Deng C."/>
            <person name="Civerolo E.L."/>
            <person name="Gupta G."/>
        </authorList>
    </citation>
    <scope>NUCLEOTIDE SEQUENCE [LARGE SCALE GENOMIC DNA]</scope>
    <source>
        <strain evidence="14">gxpsy</strain>
    </source>
</reference>
<dbReference type="HAMAP" id="MF_00530">
    <property type="entry name" value="ATP_synth_epsil_bac"/>
    <property type="match status" value="1"/>
</dbReference>
<accession>A0ABN4B3Q2</accession>
<evidence type="ECO:0000256" key="10">
    <source>
        <dbReference type="HAMAP-Rule" id="MF_00530"/>
    </source>
</evidence>
<dbReference type="Gene3D" id="2.60.15.10">
    <property type="entry name" value="F0F1 ATP synthase delta/epsilon subunit, N-terminal"/>
    <property type="match status" value="1"/>
</dbReference>
<comment type="subunit">
    <text evidence="10 11">F-type ATPases have 2 components, CF(1) - the catalytic core - and CF(0) - the membrane proton channel. CF(1) has five subunits: alpha(3), beta(3), gamma(1), delta(1), epsilon(1). CF(0) has three main subunits: a, b and c.</text>
</comment>
<evidence type="ECO:0000256" key="6">
    <source>
        <dbReference type="ARBA" id="ARBA00023065"/>
    </source>
</evidence>
<keyword evidence="7 10" id="KW-0472">Membrane</keyword>
<dbReference type="InterPro" id="IPR036771">
    <property type="entry name" value="ATPsynth_dsu/esu_N"/>
</dbReference>
<keyword evidence="5 10" id="KW-0375">Hydrogen ion transport</keyword>
<evidence type="ECO:0000256" key="2">
    <source>
        <dbReference type="ARBA" id="ARBA00004184"/>
    </source>
</evidence>
<evidence type="ECO:0000256" key="9">
    <source>
        <dbReference type="ARBA" id="ARBA00023310"/>
    </source>
</evidence>
<keyword evidence="10" id="KW-1003">Cell membrane</keyword>
<dbReference type="PANTHER" id="PTHR13822:SF10">
    <property type="entry name" value="ATP SYNTHASE EPSILON CHAIN, CHLOROPLASTIC"/>
    <property type="match status" value="1"/>
</dbReference>
<keyword evidence="14" id="KW-1185">Reference proteome</keyword>
<dbReference type="InterPro" id="IPR001469">
    <property type="entry name" value="ATP_synth_F1_dsu/esu"/>
</dbReference>
<dbReference type="CDD" id="cd12152">
    <property type="entry name" value="F1-ATPase_delta"/>
    <property type="match status" value="1"/>
</dbReference>
<dbReference type="NCBIfam" id="TIGR01216">
    <property type="entry name" value="ATP_synt_epsi"/>
    <property type="match status" value="1"/>
</dbReference>
<proteinExistence type="inferred from homology"/>
<evidence type="ECO:0000256" key="5">
    <source>
        <dbReference type="ARBA" id="ARBA00022781"/>
    </source>
</evidence>
<evidence type="ECO:0000256" key="4">
    <source>
        <dbReference type="ARBA" id="ARBA00022448"/>
    </source>
</evidence>
<evidence type="ECO:0000256" key="8">
    <source>
        <dbReference type="ARBA" id="ARBA00023196"/>
    </source>
</evidence>
<feature type="domain" description="ATP synthase F1 complex delta/epsilon subunit N-terminal" evidence="12">
    <location>
        <begin position="7"/>
        <end position="85"/>
    </location>
</feature>
<gene>
    <name evidence="10" type="primary">atpC</name>
    <name evidence="13" type="ORF">WSI_02890</name>
</gene>
<evidence type="ECO:0000256" key="3">
    <source>
        <dbReference type="ARBA" id="ARBA00005712"/>
    </source>
</evidence>